<accession>A0ABT2JYI8</accession>
<dbReference type="RefSeq" id="WP_260219728.1">
    <property type="nucleotide sequence ID" value="NZ_JAJAGO010000010.1"/>
</dbReference>
<keyword evidence="2" id="KW-0472">Membrane</keyword>
<dbReference type="PANTHER" id="PTHR37042:SF4">
    <property type="entry name" value="OUTER MEMBRANE PROTEIN RV1973"/>
    <property type="match status" value="1"/>
</dbReference>
<dbReference type="EMBL" id="JAJAGO010000010">
    <property type="protein sequence ID" value="MCT2592405.1"/>
    <property type="molecule type" value="Genomic_DNA"/>
</dbReference>
<protein>
    <recommendedName>
        <fullName evidence="5">Mce-associated membrane protein</fullName>
    </recommendedName>
</protein>
<sequence length="170" mass="18354">MRTRIASAPGLVLVLVVSTLFCAFSLWAYVRADGDGDLSYARARDDALGAARTHVARLSSMDGTHVAEGLRKWRESATGPLRDELERTRGKSAEVLKEEGTTTRGTVTDAAVTQLDERAGTAKVIAMVRVAVEPRRGEATTDRKRFEAGLARTADGWRLTSLQAVPAKAN</sequence>
<comment type="subcellular location">
    <subcellularLocation>
        <location evidence="1">Membrane</location>
    </subcellularLocation>
</comment>
<name>A0ABT2JYI8_9ACTN</name>
<evidence type="ECO:0000313" key="4">
    <source>
        <dbReference type="Proteomes" id="UP001156389"/>
    </source>
</evidence>
<reference evidence="3 4" key="1">
    <citation type="submission" date="2021-10" db="EMBL/GenBank/DDBJ databases">
        <title>Streptomyces gossypii sp. nov., isolated from soil collected from cotton field.</title>
        <authorList>
            <person name="Ge X."/>
            <person name="Chen X."/>
            <person name="Liu W."/>
        </authorList>
    </citation>
    <scope>NUCLEOTIDE SEQUENCE [LARGE SCALE GENOMIC DNA]</scope>
    <source>
        <strain evidence="3 4">N2-109</strain>
    </source>
</reference>
<proteinExistence type="predicted"/>
<organism evidence="3 4">
    <name type="scientific">Streptomyces gossypii</name>
    <dbReference type="NCBI Taxonomy" id="2883101"/>
    <lineage>
        <taxon>Bacteria</taxon>
        <taxon>Bacillati</taxon>
        <taxon>Actinomycetota</taxon>
        <taxon>Actinomycetes</taxon>
        <taxon>Kitasatosporales</taxon>
        <taxon>Streptomycetaceae</taxon>
        <taxon>Streptomyces</taxon>
    </lineage>
</organism>
<evidence type="ECO:0008006" key="5">
    <source>
        <dbReference type="Google" id="ProtNLM"/>
    </source>
</evidence>
<dbReference type="PANTHER" id="PTHR37042">
    <property type="entry name" value="OUTER MEMBRANE PROTEIN RV1973"/>
    <property type="match status" value="1"/>
</dbReference>
<comment type="caution">
    <text evidence="3">The sequence shown here is derived from an EMBL/GenBank/DDBJ whole genome shotgun (WGS) entry which is preliminary data.</text>
</comment>
<keyword evidence="4" id="KW-1185">Reference proteome</keyword>
<gene>
    <name evidence="3" type="ORF">LHJ74_21275</name>
</gene>
<evidence type="ECO:0000313" key="3">
    <source>
        <dbReference type="EMBL" id="MCT2592405.1"/>
    </source>
</evidence>
<evidence type="ECO:0000256" key="1">
    <source>
        <dbReference type="ARBA" id="ARBA00004370"/>
    </source>
</evidence>
<evidence type="ECO:0000256" key="2">
    <source>
        <dbReference type="ARBA" id="ARBA00023136"/>
    </source>
</evidence>
<dbReference type="Proteomes" id="UP001156389">
    <property type="component" value="Unassembled WGS sequence"/>
</dbReference>